<evidence type="ECO:0000256" key="6">
    <source>
        <dbReference type="ARBA" id="ARBA00023136"/>
    </source>
</evidence>
<evidence type="ECO:0000256" key="3">
    <source>
        <dbReference type="ARBA" id="ARBA00022475"/>
    </source>
</evidence>
<name>A0ABZ2ER05_9FIRM</name>
<dbReference type="InterPro" id="IPR024194">
    <property type="entry name" value="Ac/AlaTfrase_AlgI/DltB"/>
</dbReference>
<feature type="transmembrane region" description="Helical" evidence="8">
    <location>
        <begin position="323"/>
        <end position="341"/>
    </location>
</feature>
<evidence type="ECO:0000313" key="9">
    <source>
        <dbReference type="EMBL" id="WWD82209.1"/>
    </source>
</evidence>
<feature type="transmembrane region" description="Helical" evidence="8">
    <location>
        <begin position="27"/>
        <end position="43"/>
    </location>
</feature>
<keyword evidence="10" id="KW-1185">Reference proteome</keyword>
<dbReference type="PANTHER" id="PTHR13285:SF18">
    <property type="entry name" value="PROTEIN-CYSTEINE N-PALMITOYLTRANSFERASE RASP"/>
    <property type="match status" value="1"/>
</dbReference>
<comment type="similarity">
    <text evidence="2 7">Belongs to the membrane-bound acyltransferase family.</text>
</comment>
<dbReference type="Pfam" id="PF03062">
    <property type="entry name" value="MBOAT"/>
    <property type="match status" value="1"/>
</dbReference>
<evidence type="ECO:0000313" key="10">
    <source>
        <dbReference type="Proteomes" id="UP001348492"/>
    </source>
</evidence>
<dbReference type="RefSeq" id="WP_018592414.1">
    <property type="nucleotide sequence ID" value="NZ_CP117523.1"/>
</dbReference>
<dbReference type="EMBL" id="CP117523">
    <property type="protein sequence ID" value="WWD82209.1"/>
    <property type="molecule type" value="Genomic_DNA"/>
</dbReference>
<dbReference type="EC" id="2.3.1.-" evidence="9"/>
<dbReference type="Proteomes" id="UP001348492">
    <property type="component" value="Chromosome"/>
</dbReference>
<feature type="transmembrane region" description="Helical" evidence="8">
    <location>
        <begin position="115"/>
        <end position="133"/>
    </location>
</feature>
<sequence length="467" mass="54919">MLFSSISFLYYFLPLTIMIYFTCKNKYKNLILFLVSLFFYFYGEPSYTLLMLISAFSGYIHGMLIDKYRNKKYSKLFLISSVIISLGILITFKYGDFIIRNINYILCANTKLLNLALPIGISFYTFQILSYVVDVYRGKAKVCKGFIDFATYVCLFPQLIAGPIVRYTTIQEELNSRTHSFENFAYGVNRFIVGLSKKVILANNLGMLVYLMNNNMEKSILSYWIVAIVFPLQIYYDFSGYSDMAIGLGRMFGFHFLENFNYPYISKSITEFWRRWHISLSSFFRDYVYIPLGGNRVSNLRWIFNIFVVWFLTGLWHGGSWNFVLWGLYFGTLLVIEKLLLKDIIKKLPRFIQHVYAKFFIIISFVIFYNENIKEVFNSLYNMFNFNGLIMYNEFSAYYLKSYTVILIISIIGSTPLLKNIIEKIRKSSAGERTIFLINPLFNMILLIIVTSYLIDGSFNPFLYFRF</sequence>
<keyword evidence="7 9" id="KW-0808">Transferase</keyword>
<organism evidence="9 10">
    <name type="scientific">Terrisporobacter glycolicus ATCC 14880 = DSM 1288</name>
    <dbReference type="NCBI Taxonomy" id="1121315"/>
    <lineage>
        <taxon>Bacteria</taxon>
        <taxon>Bacillati</taxon>
        <taxon>Bacillota</taxon>
        <taxon>Clostridia</taxon>
        <taxon>Peptostreptococcales</taxon>
        <taxon>Peptostreptococcaceae</taxon>
        <taxon>Terrisporobacter</taxon>
    </lineage>
</organism>
<dbReference type="InterPro" id="IPR051085">
    <property type="entry name" value="MB_O-acyltransferase"/>
</dbReference>
<keyword evidence="5 8" id="KW-1133">Transmembrane helix</keyword>
<evidence type="ECO:0000256" key="2">
    <source>
        <dbReference type="ARBA" id="ARBA00010323"/>
    </source>
</evidence>
<keyword evidence="4 8" id="KW-0812">Transmembrane</keyword>
<feature type="transmembrane region" description="Helical" evidence="8">
    <location>
        <begin position="402"/>
        <end position="422"/>
    </location>
</feature>
<comment type="subcellular location">
    <subcellularLocation>
        <location evidence="1">Cell membrane</location>
        <topology evidence="1">Multi-pass membrane protein</topology>
    </subcellularLocation>
</comment>
<gene>
    <name evidence="9" type="primary">patA_1</name>
    <name evidence="9" type="ORF">TEGL_05840</name>
</gene>
<dbReference type="InterPro" id="IPR028362">
    <property type="entry name" value="AlgI"/>
</dbReference>
<dbReference type="PIRSF" id="PIRSF016636">
    <property type="entry name" value="AlgI_DltB"/>
    <property type="match status" value="1"/>
</dbReference>
<protein>
    <submittedName>
        <fullName evidence="9">Peptidoglycan O-acetyltransferase</fullName>
        <ecNumber evidence="9">2.3.1.-</ecNumber>
    </submittedName>
</protein>
<feature type="transmembrane region" description="Helical" evidence="8">
    <location>
        <begin position="353"/>
        <end position="370"/>
    </location>
</feature>
<evidence type="ECO:0000256" key="1">
    <source>
        <dbReference type="ARBA" id="ARBA00004651"/>
    </source>
</evidence>
<evidence type="ECO:0000256" key="8">
    <source>
        <dbReference type="SAM" id="Phobius"/>
    </source>
</evidence>
<keyword evidence="7 9" id="KW-0012">Acyltransferase</keyword>
<evidence type="ECO:0000256" key="5">
    <source>
        <dbReference type="ARBA" id="ARBA00022989"/>
    </source>
</evidence>
<reference evidence="9 10" key="1">
    <citation type="journal article" date="2023" name="PLoS ONE">
        <title>Genome-based metabolic and phylogenomic analysis of three Terrisporobacter species.</title>
        <authorList>
            <person name="Boer T."/>
            <person name="Bengelsdorf F.R."/>
            <person name="Bomeke M."/>
            <person name="Daniel R."/>
            <person name="Poehlein A."/>
        </authorList>
    </citation>
    <scope>NUCLEOTIDE SEQUENCE [LARGE SCALE GENOMIC DNA]</scope>
    <source>
        <strain evidence="9 10">DSM 1288</strain>
    </source>
</reference>
<keyword evidence="6 7" id="KW-0472">Membrane</keyword>
<evidence type="ECO:0000256" key="4">
    <source>
        <dbReference type="ARBA" id="ARBA00022692"/>
    </source>
</evidence>
<dbReference type="PANTHER" id="PTHR13285">
    <property type="entry name" value="ACYLTRANSFERASE"/>
    <property type="match status" value="1"/>
</dbReference>
<accession>A0ABZ2ER05</accession>
<feature type="transmembrane region" description="Helical" evidence="8">
    <location>
        <begin position="145"/>
        <end position="165"/>
    </location>
</feature>
<feature type="transmembrane region" description="Helical" evidence="8">
    <location>
        <begin position="434"/>
        <end position="455"/>
    </location>
</feature>
<keyword evidence="3 7" id="KW-1003">Cell membrane</keyword>
<feature type="transmembrane region" description="Helical" evidence="8">
    <location>
        <begin position="77"/>
        <end position="95"/>
    </location>
</feature>
<proteinExistence type="inferred from homology"/>
<dbReference type="GO" id="GO:0016746">
    <property type="term" value="F:acyltransferase activity"/>
    <property type="evidence" value="ECO:0007669"/>
    <property type="project" value="UniProtKB-KW"/>
</dbReference>
<dbReference type="PIRSF" id="PIRSF500217">
    <property type="entry name" value="AlgI"/>
    <property type="match status" value="1"/>
</dbReference>
<feature type="transmembrane region" description="Helical" evidence="8">
    <location>
        <begin position="300"/>
        <end position="317"/>
    </location>
</feature>
<feature type="transmembrane region" description="Helical" evidence="8">
    <location>
        <begin position="6"/>
        <end position="22"/>
    </location>
</feature>
<dbReference type="InterPro" id="IPR004299">
    <property type="entry name" value="MBOAT_fam"/>
</dbReference>
<feature type="transmembrane region" description="Helical" evidence="8">
    <location>
        <begin position="220"/>
        <end position="238"/>
    </location>
</feature>
<evidence type="ECO:0000256" key="7">
    <source>
        <dbReference type="PIRNR" id="PIRNR016636"/>
    </source>
</evidence>